<dbReference type="Proteomes" id="UP001550378">
    <property type="component" value="Unassembled WGS sequence"/>
</dbReference>
<keyword evidence="2" id="KW-0378">Hydrolase</keyword>
<dbReference type="RefSeq" id="WP_359655410.1">
    <property type="nucleotide sequence ID" value="NZ_JBEXZP010000082.1"/>
</dbReference>
<gene>
    <name evidence="4" type="ORF">ABZ508_26635</name>
</gene>
<evidence type="ECO:0000313" key="4">
    <source>
        <dbReference type="EMBL" id="MEU0710944.1"/>
    </source>
</evidence>
<comment type="caution">
    <text evidence="4">The sequence shown here is derived from an EMBL/GenBank/DDBJ whole genome shotgun (WGS) entry which is preliminary data.</text>
</comment>
<dbReference type="InterPro" id="IPR010982">
    <property type="entry name" value="Lambda_DNA-bd_dom_sf"/>
</dbReference>
<keyword evidence="5" id="KW-1185">Reference proteome</keyword>
<reference evidence="4 5" key="1">
    <citation type="submission" date="2024-06" db="EMBL/GenBank/DDBJ databases">
        <title>The Natural Products Discovery Center: Release of the First 8490 Sequenced Strains for Exploring Actinobacteria Biosynthetic Diversity.</title>
        <authorList>
            <person name="Kalkreuter E."/>
            <person name="Kautsar S.A."/>
            <person name="Yang D."/>
            <person name="Bader C.D."/>
            <person name="Teijaro C.N."/>
            <person name="Fluegel L."/>
            <person name="Davis C.M."/>
            <person name="Simpson J.R."/>
            <person name="Lauterbach L."/>
            <person name="Steele A.D."/>
            <person name="Gui C."/>
            <person name="Meng S."/>
            <person name="Li G."/>
            <person name="Viehrig K."/>
            <person name="Ye F."/>
            <person name="Su P."/>
            <person name="Kiefer A.F."/>
            <person name="Nichols A."/>
            <person name="Cepeda A.J."/>
            <person name="Yan W."/>
            <person name="Fan B."/>
            <person name="Jiang Y."/>
            <person name="Adhikari A."/>
            <person name="Zheng C.-J."/>
            <person name="Schuster L."/>
            <person name="Cowan T.M."/>
            <person name="Smanski M.J."/>
            <person name="Chevrette M.G."/>
            <person name="De Carvalho L.P.S."/>
            <person name="Shen B."/>
        </authorList>
    </citation>
    <scope>NUCLEOTIDE SEQUENCE [LARGE SCALE GENOMIC DNA]</scope>
    <source>
        <strain evidence="4 5">NPDC006337</strain>
    </source>
</reference>
<dbReference type="PANTHER" id="PTHR43046:SF14">
    <property type="entry name" value="MUTT_NUDIX FAMILY PROTEIN"/>
    <property type="match status" value="1"/>
</dbReference>
<evidence type="ECO:0000256" key="1">
    <source>
        <dbReference type="ARBA" id="ARBA00001946"/>
    </source>
</evidence>
<evidence type="ECO:0000259" key="3">
    <source>
        <dbReference type="PROSITE" id="PS51462"/>
    </source>
</evidence>
<proteinExistence type="predicted"/>
<dbReference type="Gene3D" id="3.90.79.10">
    <property type="entry name" value="Nucleoside Triphosphate Pyrophosphohydrolase"/>
    <property type="match status" value="1"/>
</dbReference>
<evidence type="ECO:0000313" key="5">
    <source>
        <dbReference type="Proteomes" id="UP001550378"/>
    </source>
</evidence>
<dbReference type="Gene3D" id="1.10.260.40">
    <property type="entry name" value="lambda repressor-like DNA-binding domains"/>
    <property type="match status" value="1"/>
</dbReference>
<dbReference type="InterPro" id="IPR000086">
    <property type="entry name" value="NUDIX_hydrolase_dom"/>
</dbReference>
<dbReference type="SUPFAM" id="SSF47413">
    <property type="entry name" value="lambda repressor-like DNA-binding domains"/>
    <property type="match status" value="1"/>
</dbReference>
<dbReference type="EMBL" id="JBEXZR010000029">
    <property type="protein sequence ID" value="MEU0710944.1"/>
    <property type="molecule type" value="Genomic_DNA"/>
</dbReference>
<dbReference type="InterPro" id="IPR015797">
    <property type="entry name" value="NUDIX_hydrolase-like_dom_sf"/>
</dbReference>
<dbReference type="PANTHER" id="PTHR43046">
    <property type="entry name" value="GDP-MANNOSE MANNOSYL HYDROLASE"/>
    <property type="match status" value="1"/>
</dbReference>
<dbReference type="SUPFAM" id="SSF55811">
    <property type="entry name" value="Nudix"/>
    <property type="match status" value="1"/>
</dbReference>
<name>A0ABV2WC38_9ACTN</name>
<protein>
    <submittedName>
        <fullName evidence="4">NUDIX domain-containing protein</fullName>
    </submittedName>
</protein>
<dbReference type="CDD" id="cd02883">
    <property type="entry name" value="NUDIX_Hydrolase"/>
    <property type="match status" value="1"/>
</dbReference>
<dbReference type="PROSITE" id="PS51462">
    <property type="entry name" value="NUDIX"/>
    <property type="match status" value="1"/>
</dbReference>
<evidence type="ECO:0000256" key="2">
    <source>
        <dbReference type="ARBA" id="ARBA00022801"/>
    </source>
</evidence>
<feature type="domain" description="Nudix hydrolase" evidence="3">
    <location>
        <begin position="84"/>
        <end position="209"/>
    </location>
</feature>
<accession>A0ABV2WC38</accession>
<dbReference type="Pfam" id="PF00293">
    <property type="entry name" value="NUDIX"/>
    <property type="match status" value="1"/>
</dbReference>
<organism evidence="4 5">
    <name type="scientific">Streptomyces lavendulocolor</name>
    <dbReference type="NCBI Taxonomy" id="67316"/>
    <lineage>
        <taxon>Bacteria</taxon>
        <taxon>Bacillati</taxon>
        <taxon>Actinomycetota</taxon>
        <taxon>Actinomycetes</taxon>
        <taxon>Kitasatosporales</taxon>
        <taxon>Streptomycetaceae</taxon>
        <taxon>Streptomyces</taxon>
    </lineage>
</organism>
<sequence>MDVIDTWDGRRACLLQEALRMTQEQFAEFVEVSVRTVGKWHSSHGGRPRSDVQRLLDAAYKRATDDARHRFHLLTRSTAAASQAQAFRVAVAVVTKGTDVLLVCRRGDDSISWQFPAGTVKPGRAPAVVAVEETRAETGVRCAIRRHLGERVHPKTGVLIEYHLAEYLMGEAENRDPDENSDVAWVPRAALTRFIPEQTIFPPILEALA</sequence>
<comment type="cofactor">
    <cofactor evidence="1">
        <name>Mg(2+)</name>
        <dbReference type="ChEBI" id="CHEBI:18420"/>
    </cofactor>
</comment>